<reference evidence="1" key="1">
    <citation type="submission" date="2013-03" db="EMBL/GenBank/DDBJ databases">
        <authorList>
            <person name="Harkins D.M."/>
            <person name="Durkin A.S."/>
            <person name="Brinkac L.M."/>
            <person name="Haft D.H."/>
            <person name="Selengut J.D."/>
            <person name="Sanka R."/>
            <person name="DePew J."/>
            <person name="Purushe J."/>
            <person name="Hartskeerl R.A."/>
            <person name="Ahmed A."/>
            <person name="van der Linden H."/>
            <person name="Goris M.G.A."/>
            <person name="Vinetz J.M."/>
            <person name="Sutton G.G."/>
            <person name="Nierman W.C."/>
            <person name="Fouts D.E."/>
        </authorList>
    </citation>
    <scope>NUCLEOTIDE SEQUENCE [LARGE SCALE GENOMIC DNA]</scope>
    <source>
        <strain evidence="1">ICFT</strain>
    </source>
</reference>
<dbReference type="Proteomes" id="UP000012313">
    <property type="component" value="Unassembled WGS sequence"/>
</dbReference>
<dbReference type="RefSeq" id="WP_002993406.1">
    <property type="nucleotide sequence ID" value="NZ_AOHC02000005.1"/>
</dbReference>
<evidence type="ECO:0000313" key="2">
    <source>
        <dbReference type="Proteomes" id="UP000012313"/>
    </source>
</evidence>
<keyword evidence="2" id="KW-1185">Reference proteome</keyword>
<accession>N1WR82</accession>
<dbReference type="EMBL" id="AOHC02000005">
    <property type="protein sequence ID" value="EMY79767.1"/>
    <property type="molecule type" value="Genomic_DNA"/>
</dbReference>
<dbReference type="STRING" id="1218598.LEP1GSC060_0889"/>
<protein>
    <submittedName>
        <fullName evidence="1">Uncharacterized protein</fullName>
    </submittedName>
</protein>
<proteinExistence type="predicted"/>
<comment type="caution">
    <text evidence="1">The sequence shown here is derived from an EMBL/GenBank/DDBJ whole genome shotgun (WGS) entry which is preliminary data.</text>
</comment>
<dbReference type="AlphaFoldDB" id="N1WR82"/>
<gene>
    <name evidence="1" type="ORF">LEP1GSC060_0889</name>
</gene>
<evidence type="ECO:0000313" key="1">
    <source>
        <dbReference type="EMBL" id="EMY79767.1"/>
    </source>
</evidence>
<name>N1WR82_9LEPT</name>
<sequence>MNHLFISPFTRFLVALVVLYAAVLNCKKDNDDSTTLWALVALLAGSSTNNSAALSYGGTKSPGDVMIGDMVKANFGNFSFTNLTTNEKISGQVATYTTSPFISLMSAPTYTQGGFALPIAGVGLLATPISGYSNAGGAPVTAMRAEVYTEKSSNCAEVTGTFNMVQAMFGDAVGAFQGGYGTLTITGTNQKFIAGTITTLGGAGTAVNLNNGICTEGKVVWNTGETAFVSSTGVLILDMGTDKGGFFGLAKDTSLNGSGIFNGKTLLGFDNLRGANAATVDSFVSGKFTCLNGVCTGVNIDARTLAAQNNGNSSTNVPVFANGISPSTTFGNAGGGMPLAANDNLVMIARSVNGKITAAMVACSTGGCTTASSRHFGLYTEN</sequence>
<dbReference type="OrthoDB" id="343053at2"/>
<organism evidence="1 2">
    <name type="scientific">Leptospira weilii serovar Ranarum str. ICFT</name>
    <dbReference type="NCBI Taxonomy" id="1218598"/>
    <lineage>
        <taxon>Bacteria</taxon>
        <taxon>Pseudomonadati</taxon>
        <taxon>Spirochaetota</taxon>
        <taxon>Spirochaetia</taxon>
        <taxon>Leptospirales</taxon>
        <taxon>Leptospiraceae</taxon>
        <taxon>Leptospira</taxon>
    </lineage>
</organism>